<keyword evidence="3" id="KW-1185">Reference proteome</keyword>
<dbReference type="Pfam" id="PF00144">
    <property type="entry name" value="Beta-lactamase"/>
    <property type="match status" value="1"/>
</dbReference>
<gene>
    <name evidence="2" type="ORF">L1785_10320</name>
</gene>
<dbReference type="PANTHER" id="PTHR43283">
    <property type="entry name" value="BETA-LACTAMASE-RELATED"/>
    <property type="match status" value="1"/>
</dbReference>
<dbReference type="InterPro" id="IPR012338">
    <property type="entry name" value="Beta-lactam/transpept-like"/>
</dbReference>
<evidence type="ECO:0000313" key="3">
    <source>
        <dbReference type="Proteomes" id="UP001165405"/>
    </source>
</evidence>
<dbReference type="PANTHER" id="PTHR43283:SF7">
    <property type="entry name" value="BETA-LACTAMASE-RELATED DOMAIN-CONTAINING PROTEIN"/>
    <property type="match status" value="1"/>
</dbReference>
<comment type="caution">
    <text evidence="2">The sequence shown here is derived from an EMBL/GenBank/DDBJ whole genome shotgun (WGS) entry which is preliminary data.</text>
</comment>
<dbReference type="SUPFAM" id="SSF56601">
    <property type="entry name" value="beta-lactamase/transpeptidase-like"/>
    <property type="match status" value="1"/>
</dbReference>
<dbReference type="Proteomes" id="UP001165405">
    <property type="component" value="Unassembled WGS sequence"/>
</dbReference>
<reference evidence="2" key="1">
    <citation type="submission" date="2022-01" db="EMBL/GenBank/DDBJ databases">
        <title>Antribacter sp. nov., isolated from Guizhou of China.</title>
        <authorList>
            <person name="Chengliang C."/>
            <person name="Ya Z."/>
        </authorList>
    </citation>
    <scope>NUCLEOTIDE SEQUENCE</scope>
    <source>
        <strain evidence="2">KLBMP 9083</strain>
    </source>
</reference>
<name>A0AA41QDD2_9MICO</name>
<protein>
    <submittedName>
        <fullName evidence="2">Beta-lactamase family protein</fullName>
    </submittedName>
</protein>
<evidence type="ECO:0000259" key="1">
    <source>
        <dbReference type="Pfam" id="PF00144"/>
    </source>
</evidence>
<dbReference type="Gene3D" id="3.40.710.10">
    <property type="entry name" value="DD-peptidase/beta-lactamase superfamily"/>
    <property type="match status" value="1"/>
</dbReference>
<proteinExistence type="predicted"/>
<dbReference type="EMBL" id="JAKGSG010000029">
    <property type="protein sequence ID" value="MCF4121375.1"/>
    <property type="molecule type" value="Genomic_DNA"/>
</dbReference>
<sequence length="462" mass="49532">MKGLLMDALELLESEARSLGVALHSVELTVDGETVLSAGSAPLGVQSPHRMYSIAKTVTGFAVGLLAAEGGLSLDDPVTGHFPEMGPCHPWLEQTTLRHMLAMLGPHASTTYKGSDDAWLESYFRVPPAYPPGTAFAYDTSGAYVLAALVERTAGTSLVDYLRPRLLDPLGISDDFRVRPGPEPISHGGSGLVCRPHDLLCLAHLLLDGGVHDGEALLPAGFLREATTVHADTALQTWGTPFRGGYGYQVWLPERGGYLMYGLGGQIVYCEPEHRLALVVTADAQACQSGDQRLAGLVFRHLVDPLVGAPPRPVIGAPAERRLEWPSPRHRAGNAIDLHDRYTPCSAGAWPTDLRLDVGADGGTLGSPSDGWRLDLDPGAARPQRFGQDGRPVVVTAGWAAPRTLDVVCWFVDDELAVIRQRLHAGPEGTLTVRSQGFGERFDQRWNFAGAFSPSPSPAARP</sequence>
<dbReference type="AlphaFoldDB" id="A0AA41QDD2"/>
<dbReference type="InterPro" id="IPR050789">
    <property type="entry name" value="Diverse_Enzym_Activities"/>
</dbReference>
<dbReference type="InterPro" id="IPR001466">
    <property type="entry name" value="Beta-lactam-related"/>
</dbReference>
<feature type="domain" description="Beta-lactamase-related" evidence="1">
    <location>
        <begin position="26"/>
        <end position="283"/>
    </location>
</feature>
<organism evidence="2 3">
    <name type="scientific">Antribacter soli</name>
    <dbReference type="NCBI Taxonomy" id="2910976"/>
    <lineage>
        <taxon>Bacteria</taxon>
        <taxon>Bacillati</taxon>
        <taxon>Actinomycetota</taxon>
        <taxon>Actinomycetes</taxon>
        <taxon>Micrococcales</taxon>
        <taxon>Promicromonosporaceae</taxon>
        <taxon>Antribacter</taxon>
    </lineage>
</organism>
<dbReference type="RefSeq" id="WP_236089261.1">
    <property type="nucleotide sequence ID" value="NZ_JAKGSG010000029.1"/>
</dbReference>
<accession>A0AA41QDD2</accession>
<evidence type="ECO:0000313" key="2">
    <source>
        <dbReference type="EMBL" id="MCF4121375.1"/>
    </source>
</evidence>